<keyword evidence="2" id="KW-1185">Reference proteome</keyword>
<dbReference type="EMBL" id="JAGGJR010000005">
    <property type="protein sequence ID" value="MBP1873879.1"/>
    <property type="molecule type" value="Genomic_DNA"/>
</dbReference>
<organism evidence="1 2">
    <name type="scientific">Ensifer adhaerens</name>
    <name type="common">Sinorhizobium morelense</name>
    <dbReference type="NCBI Taxonomy" id="106592"/>
    <lineage>
        <taxon>Bacteria</taxon>
        <taxon>Pseudomonadati</taxon>
        <taxon>Pseudomonadota</taxon>
        <taxon>Alphaproteobacteria</taxon>
        <taxon>Hyphomicrobiales</taxon>
        <taxon>Rhizobiaceae</taxon>
        <taxon>Sinorhizobium/Ensifer group</taxon>
        <taxon>Ensifer</taxon>
    </lineage>
</organism>
<sequence>MAGISGPERQPQKLRLAEIVSALSYALDLTDGQPAGHSVRCCWIGMHLGERLGLSDAEKHDLYYTLLLKDLGCSSNAARICKLFATSDHDFKRNVKLIDNSFTQVLGFIAANTAVRSGLAVKLRTVLNLAMSGGKIDRELIETRCERGAEIARRMRFSEPVAQAILDLDEHWDGRGQPLGRKGAEISLLARIALLAQVVDVFYITSGRKAACREVRRRAGKWFDPHLASVFEDVAADPDFWSALENPQLDNRVFALEPAGFSQPVDEDLLDDIADGFAQVIDAKSPFTSGHSKRVALFADLIATELGFSRARKRWLVRGALLHDIGKLGVSNEVLDKPAKLDPQEWKAMKGHPDLGAAILERIDAFRRLATIARNHHEKLDGSGYPNGLSGSELDLETRIVTVADIFDALTADRPYRAAMPASKALAIMAADVGAGLDPACYDALTRALQGLEAKAA</sequence>
<evidence type="ECO:0000313" key="1">
    <source>
        <dbReference type="EMBL" id="MBP1873879.1"/>
    </source>
</evidence>
<gene>
    <name evidence="1" type="ORF">J2Z19_003598</name>
</gene>
<accession>A0ACC5SYT7</accession>
<protein>
    <submittedName>
        <fullName evidence="1">Nucleotidyltransferase with HDIG domain</fullName>
    </submittedName>
</protein>
<name>A0ACC5SYT7_ENSAD</name>
<reference evidence="1" key="1">
    <citation type="submission" date="2021-03" db="EMBL/GenBank/DDBJ databases">
        <title>Genomic Encyclopedia of Type Strains, Phase IV (KMG-IV): sequencing the most valuable type-strain genomes for metagenomic binning, comparative biology and taxonomic classification.</title>
        <authorList>
            <person name="Goeker M."/>
        </authorList>
    </citation>
    <scope>NUCLEOTIDE SEQUENCE</scope>
    <source>
        <strain evidence="1">DSM 18131</strain>
    </source>
</reference>
<proteinExistence type="predicted"/>
<evidence type="ECO:0000313" key="2">
    <source>
        <dbReference type="Proteomes" id="UP000823773"/>
    </source>
</evidence>
<comment type="caution">
    <text evidence="1">The sequence shown here is derived from an EMBL/GenBank/DDBJ whole genome shotgun (WGS) entry which is preliminary data.</text>
</comment>
<dbReference type="Proteomes" id="UP000823773">
    <property type="component" value="Unassembled WGS sequence"/>
</dbReference>